<dbReference type="Gramene" id="TuG1812G0200005498.01.T01">
    <property type="protein sequence ID" value="TuG1812G0200005498.01.T01.cds336963"/>
    <property type="gene ID" value="TuG1812G0200005498.01"/>
</dbReference>
<dbReference type="AlphaFoldDB" id="A0A8R7TP09"/>
<name>A0A8R7TP09_TRIUA</name>
<feature type="compositionally biased region" description="Basic residues" evidence="1">
    <location>
        <begin position="57"/>
        <end position="69"/>
    </location>
</feature>
<reference evidence="3" key="1">
    <citation type="journal article" date="2013" name="Nature">
        <title>Draft genome of the wheat A-genome progenitor Triticum urartu.</title>
        <authorList>
            <person name="Ling H.Q."/>
            <person name="Zhao S."/>
            <person name="Liu D."/>
            <person name="Wang J."/>
            <person name="Sun H."/>
            <person name="Zhang C."/>
            <person name="Fan H."/>
            <person name="Li D."/>
            <person name="Dong L."/>
            <person name="Tao Y."/>
            <person name="Gao C."/>
            <person name="Wu H."/>
            <person name="Li Y."/>
            <person name="Cui Y."/>
            <person name="Guo X."/>
            <person name="Zheng S."/>
            <person name="Wang B."/>
            <person name="Yu K."/>
            <person name="Liang Q."/>
            <person name="Yang W."/>
            <person name="Lou X."/>
            <person name="Chen J."/>
            <person name="Feng M."/>
            <person name="Jian J."/>
            <person name="Zhang X."/>
            <person name="Luo G."/>
            <person name="Jiang Y."/>
            <person name="Liu J."/>
            <person name="Wang Z."/>
            <person name="Sha Y."/>
            <person name="Zhang B."/>
            <person name="Wu H."/>
            <person name="Tang D."/>
            <person name="Shen Q."/>
            <person name="Xue P."/>
            <person name="Zou S."/>
            <person name="Wang X."/>
            <person name="Liu X."/>
            <person name="Wang F."/>
            <person name="Yang Y."/>
            <person name="An X."/>
            <person name="Dong Z."/>
            <person name="Zhang K."/>
            <person name="Zhang X."/>
            <person name="Luo M.C."/>
            <person name="Dvorak J."/>
            <person name="Tong Y."/>
            <person name="Wang J."/>
            <person name="Yang H."/>
            <person name="Li Z."/>
            <person name="Wang D."/>
            <person name="Zhang A."/>
            <person name="Wang J."/>
        </authorList>
    </citation>
    <scope>NUCLEOTIDE SEQUENCE</scope>
    <source>
        <strain evidence="3">cv. G1812</strain>
    </source>
</reference>
<accession>A0A8R7TP09</accession>
<evidence type="ECO:0000256" key="1">
    <source>
        <dbReference type="SAM" id="MobiDB-lite"/>
    </source>
</evidence>
<feature type="region of interest" description="Disordered" evidence="1">
    <location>
        <begin position="41"/>
        <end position="84"/>
    </location>
</feature>
<feature type="region of interest" description="Disordered" evidence="1">
    <location>
        <begin position="1"/>
        <end position="20"/>
    </location>
</feature>
<proteinExistence type="predicted"/>
<organism evidence="2 3">
    <name type="scientific">Triticum urartu</name>
    <name type="common">Red wild einkorn</name>
    <name type="synonym">Crithodium urartu</name>
    <dbReference type="NCBI Taxonomy" id="4572"/>
    <lineage>
        <taxon>Eukaryota</taxon>
        <taxon>Viridiplantae</taxon>
        <taxon>Streptophyta</taxon>
        <taxon>Embryophyta</taxon>
        <taxon>Tracheophyta</taxon>
        <taxon>Spermatophyta</taxon>
        <taxon>Magnoliopsida</taxon>
        <taxon>Liliopsida</taxon>
        <taxon>Poales</taxon>
        <taxon>Poaceae</taxon>
        <taxon>BOP clade</taxon>
        <taxon>Pooideae</taxon>
        <taxon>Triticodae</taxon>
        <taxon>Triticeae</taxon>
        <taxon>Triticinae</taxon>
        <taxon>Triticum</taxon>
    </lineage>
</organism>
<dbReference type="EnsemblPlants" id="TuG1812G0200005498.01.T01">
    <property type="protein sequence ID" value="TuG1812G0200005498.01.T01.cds336963"/>
    <property type="gene ID" value="TuG1812G0200005498.01"/>
</dbReference>
<sequence length="84" mass="9549">MQGGSNLKRSTYKKAQKSKSYKDVPALLTFYRAGWLAKTMMAPAERQSSKEQQTTKPSHHRRKVAKATKGKREVQRIQPETNAS</sequence>
<protein>
    <submittedName>
        <fullName evidence="2">Uncharacterized protein</fullName>
    </submittedName>
</protein>
<evidence type="ECO:0000313" key="3">
    <source>
        <dbReference type="Proteomes" id="UP000015106"/>
    </source>
</evidence>
<dbReference type="Proteomes" id="UP000015106">
    <property type="component" value="Chromosome 2"/>
</dbReference>
<feature type="compositionally biased region" description="Basic residues" evidence="1">
    <location>
        <begin position="10"/>
        <end position="19"/>
    </location>
</feature>
<reference evidence="2" key="3">
    <citation type="submission" date="2022-06" db="UniProtKB">
        <authorList>
            <consortium name="EnsemblPlants"/>
        </authorList>
    </citation>
    <scope>IDENTIFICATION</scope>
</reference>
<evidence type="ECO:0000313" key="2">
    <source>
        <dbReference type="EnsemblPlants" id="TuG1812G0200005498.01.T01.cds336963"/>
    </source>
</evidence>
<keyword evidence="3" id="KW-1185">Reference proteome</keyword>
<reference evidence="2" key="2">
    <citation type="submission" date="2018-03" db="EMBL/GenBank/DDBJ databases">
        <title>The Triticum urartu genome reveals the dynamic nature of wheat genome evolution.</title>
        <authorList>
            <person name="Ling H."/>
            <person name="Ma B."/>
            <person name="Shi X."/>
            <person name="Liu H."/>
            <person name="Dong L."/>
            <person name="Sun H."/>
            <person name="Cao Y."/>
            <person name="Gao Q."/>
            <person name="Zheng S."/>
            <person name="Li Y."/>
            <person name="Yu Y."/>
            <person name="Du H."/>
            <person name="Qi M."/>
            <person name="Li Y."/>
            <person name="Yu H."/>
            <person name="Cui Y."/>
            <person name="Wang N."/>
            <person name="Chen C."/>
            <person name="Wu H."/>
            <person name="Zhao Y."/>
            <person name="Zhang J."/>
            <person name="Li Y."/>
            <person name="Zhou W."/>
            <person name="Zhang B."/>
            <person name="Hu W."/>
            <person name="Eijk M."/>
            <person name="Tang J."/>
            <person name="Witsenboer H."/>
            <person name="Zhao S."/>
            <person name="Li Z."/>
            <person name="Zhang A."/>
            <person name="Wang D."/>
            <person name="Liang C."/>
        </authorList>
    </citation>
    <scope>NUCLEOTIDE SEQUENCE [LARGE SCALE GENOMIC DNA]</scope>
    <source>
        <strain evidence="2">cv. G1812</strain>
    </source>
</reference>